<dbReference type="InterPro" id="IPR008271">
    <property type="entry name" value="Ser/Thr_kinase_AS"/>
</dbReference>
<gene>
    <name evidence="7" type="ORF">TRFO_21527</name>
</gene>
<keyword evidence="8" id="KW-1185">Reference proteome</keyword>
<dbReference type="Proteomes" id="UP000179807">
    <property type="component" value="Unassembled WGS sequence"/>
</dbReference>
<organism evidence="7 8">
    <name type="scientific">Tritrichomonas foetus</name>
    <dbReference type="NCBI Taxonomy" id="1144522"/>
    <lineage>
        <taxon>Eukaryota</taxon>
        <taxon>Metamonada</taxon>
        <taxon>Parabasalia</taxon>
        <taxon>Tritrichomonadida</taxon>
        <taxon>Tritrichomonadidae</taxon>
        <taxon>Tritrichomonas</taxon>
    </lineage>
</organism>
<accession>A0A1J4KJM5</accession>
<dbReference type="EMBL" id="MLAK01000636">
    <property type="protein sequence ID" value="OHT09565.1"/>
    <property type="molecule type" value="Genomic_DNA"/>
</dbReference>
<dbReference type="GeneID" id="94836733"/>
<keyword evidence="7" id="KW-0418">Kinase</keyword>
<keyword evidence="2 3" id="KW-0067">ATP-binding</keyword>
<name>A0A1J4KJM5_9EUKA</name>
<dbReference type="PROSITE" id="PS00107">
    <property type="entry name" value="PROTEIN_KINASE_ATP"/>
    <property type="match status" value="1"/>
</dbReference>
<feature type="compositionally biased region" description="Basic residues" evidence="5">
    <location>
        <begin position="384"/>
        <end position="394"/>
    </location>
</feature>
<dbReference type="CDD" id="cd14003">
    <property type="entry name" value="STKc_AMPK-like"/>
    <property type="match status" value="1"/>
</dbReference>
<evidence type="ECO:0000313" key="7">
    <source>
        <dbReference type="EMBL" id="OHT09565.1"/>
    </source>
</evidence>
<dbReference type="Gene3D" id="1.10.510.10">
    <property type="entry name" value="Transferase(Phosphotransferase) domain 1"/>
    <property type="match status" value="1"/>
</dbReference>
<dbReference type="GO" id="GO:0035556">
    <property type="term" value="P:intracellular signal transduction"/>
    <property type="evidence" value="ECO:0007669"/>
    <property type="project" value="TreeGrafter"/>
</dbReference>
<protein>
    <submittedName>
        <fullName evidence="7">CAMK family protein kinase</fullName>
    </submittedName>
</protein>
<evidence type="ECO:0000259" key="6">
    <source>
        <dbReference type="PROSITE" id="PS50011"/>
    </source>
</evidence>
<dbReference type="PANTHER" id="PTHR24346">
    <property type="entry name" value="MAP/MICROTUBULE AFFINITY-REGULATING KINASE"/>
    <property type="match status" value="1"/>
</dbReference>
<dbReference type="VEuPathDB" id="TrichDB:TRFO_21527"/>
<reference evidence="7" key="1">
    <citation type="submission" date="2016-10" db="EMBL/GenBank/DDBJ databases">
        <authorList>
            <person name="Benchimol M."/>
            <person name="Almeida L.G."/>
            <person name="Vasconcelos A.T."/>
            <person name="Perreira-Neves A."/>
            <person name="Rosa I.A."/>
            <person name="Tasca T."/>
            <person name="Bogo M.R."/>
            <person name="de Souza W."/>
        </authorList>
    </citation>
    <scope>NUCLEOTIDE SEQUENCE [LARGE SCALE GENOMIC DNA]</scope>
    <source>
        <strain evidence="7">K</strain>
    </source>
</reference>
<dbReference type="GO" id="GO:0004674">
    <property type="term" value="F:protein serine/threonine kinase activity"/>
    <property type="evidence" value="ECO:0007669"/>
    <property type="project" value="UniProtKB-KW"/>
</dbReference>
<dbReference type="Pfam" id="PF00069">
    <property type="entry name" value="Pkinase"/>
    <property type="match status" value="1"/>
</dbReference>
<dbReference type="PANTHER" id="PTHR24346:SF30">
    <property type="entry name" value="MATERNAL EMBRYONIC LEUCINE ZIPPER KINASE"/>
    <property type="match status" value="1"/>
</dbReference>
<dbReference type="GO" id="GO:0005737">
    <property type="term" value="C:cytoplasm"/>
    <property type="evidence" value="ECO:0007669"/>
    <property type="project" value="TreeGrafter"/>
</dbReference>
<dbReference type="PROSITE" id="PS50011">
    <property type="entry name" value="PROTEIN_KINASE_DOM"/>
    <property type="match status" value="1"/>
</dbReference>
<dbReference type="GO" id="GO:0005524">
    <property type="term" value="F:ATP binding"/>
    <property type="evidence" value="ECO:0007669"/>
    <property type="project" value="UniProtKB-UniRule"/>
</dbReference>
<evidence type="ECO:0000256" key="5">
    <source>
        <dbReference type="SAM" id="MobiDB-lite"/>
    </source>
</evidence>
<dbReference type="OrthoDB" id="40902at2759"/>
<sequence length="471" mass="52181">MDGNDSEAVSVPNNVGGYQMRGTVGDGAFSVVKLAMHIESKKYYACKIVPKARISTDNLRERFEIEIHVNQQLRHPGIVALYDLMKDDNNYYLIMEFCPNGELFQYIVDRTHLKEEEAKPLIRQVLETLQYIHSMNISHRDLKPENLLIDQFGRIKFSDFGLSRFIPESGLVDTPCGSPCYASPECISGRPYNGKTTDVWSCGVILYAMLTGQLPWTKRNQTQLFAQIKKGEYVIPNFLSDNCRNFIKGLMTVDIVERLTIEQALEHPWLKNTPPQFETLPKSVLNPAYLSIKKVDNLFESPDEADNDFLVDDSLLNNHSFPQLSILSTLKNIKYGENLPPILISANASASISSVGSSLTNKNVIHEKSTTTAINGATASSGKTKLRPTKRFRPSTKTGNLRTSSQMTRNIQAANAAIVANVSSSSAKSPVGSTGSAAPTTLSKRPSLKTNSTIRKNVVAKPNVVISKKVH</sequence>
<evidence type="ECO:0000256" key="3">
    <source>
        <dbReference type="PROSITE-ProRule" id="PRU10141"/>
    </source>
</evidence>
<feature type="region of interest" description="Disordered" evidence="5">
    <location>
        <begin position="378"/>
        <end position="402"/>
    </location>
</feature>
<evidence type="ECO:0000256" key="2">
    <source>
        <dbReference type="ARBA" id="ARBA00022840"/>
    </source>
</evidence>
<keyword evidence="4" id="KW-0723">Serine/threonine-protein kinase</keyword>
<dbReference type="FunFam" id="3.30.200.20:FF:000042">
    <property type="entry name" value="Aurora kinase A"/>
    <property type="match status" value="1"/>
</dbReference>
<comment type="similarity">
    <text evidence="4">Belongs to the protein kinase superfamily.</text>
</comment>
<evidence type="ECO:0000313" key="8">
    <source>
        <dbReference type="Proteomes" id="UP000179807"/>
    </source>
</evidence>
<dbReference type="InterPro" id="IPR011009">
    <property type="entry name" value="Kinase-like_dom_sf"/>
</dbReference>
<feature type="domain" description="Protein kinase" evidence="6">
    <location>
        <begin position="18"/>
        <end position="270"/>
    </location>
</feature>
<feature type="region of interest" description="Disordered" evidence="5">
    <location>
        <begin position="424"/>
        <end position="449"/>
    </location>
</feature>
<dbReference type="AlphaFoldDB" id="A0A1J4KJM5"/>
<evidence type="ECO:0000256" key="4">
    <source>
        <dbReference type="RuleBase" id="RU000304"/>
    </source>
</evidence>
<dbReference type="FunFam" id="1.10.510.10:FF:000271">
    <property type="entry name" value="Non-specific serine/threonine protein kinase"/>
    <property type="match status" value="1"/>
</dbReference>
<dbReference type="SUPFAM" id="SSF56112">
    <property type="entry name" value="Protein kinase-like (PK-like)"/>
    <property type="match status" value="1"/>
</dbReference>
<proteinExistence type="inferred from homology"/>
<feature type="compositionally biased region" description="Low complexity" evidence="5">
    <location>
        <begin position="424"/>
        <end position="433"/>
    </location>
</feature>
<dbReference type="SMART" id="SM00220">
    <property type="entry name" value="S_TKc"/>
    <property type="match status" value="1"/>
</dbReference>
<dbReference type="RefSeq" id="XP_068362701.1">
    <property type="nucleotide sequence ID" value="XM_068502029.1"/>
</dbReference>
<keyword evidence="1 3" id="KW-0547">Nucleotide-binding</keyword>
<evidence type="ECO:0000256" key="1">
    <source>
        <dbReference type="ARBA" id="ARBA00022741"/>
    </source>
</evidence>
<dbReference type="InterPro" id="IPR017441">
    <property type="entry name" value="Protein_kinase_ATP_BS"/>
</dbReference>
<dbReference type="InterPro" id="IPR000719">
    <property type="entry name" value="Prot_kinase_dom"/>
</dbReference>
<comment type="caution">
    <text evidence="7">The sequence shown here is derived from an EMBL/GenBank/DDBJ whole genome shotgun (WGS) entry which is preliminary data.</text>
</comment>
<feature type="compositionally biased region" description="Polar residues" evidence="5">
    <location>
        <begin position="434"/>
        <end position="449"/>
    </location>
</feature>
<dbReference type="PROSITE" id="PS00108">
    <property type="entry name" value="PROTEIN_KINASE_ST"/>
    <property type="match status" value="1"/>
</dbReference>
<feature type="binding site" evidence="3">
    <location>
        <position position="47"/>
    </location>
    <ligand>
        <name>ATP</name>
        <dbReference type="ChEBI" id="CHEBI:30616"/>
    </ligand>
</feature>
<keyword evidence="7" id="KW-0808">Transferase</keyword>